<sequence>MAKVLIVDDSGVMRKNIRTILERAGHEVVGEAADGREVLQNYIFHSPDIVTMDISMPHLDGIEALKGLLKVFPEAKVIMVSAIGQKAQVLEAIKCGAKSYMVKPIEGPALLAAIQKVL</sequence>
<dbReference type="InterPro" id="IPR052048">
    <property type="entry name" value="ST_Response_Regulator"/>
</dbReference>
<dbReference type="Proteomes" id="UP000269097">
    <property type="component" value="Chromosome"/>
</dbReference>
<keyword evidence="4" id="KW-1185">Reference proteome</keyword>
<dbReference type="Pfam" id="PF00072">
    <property type="entry name" value="Response_reg"/>
    <property type="match status" value="1"/>
</dbReference>
<organism evidence="3 4">
    <name type="scientific">Cohnella candidum</name>
    <dbReference type="NCBI Taxonomy" id="2674991"/>
    <lineage>
        <taxon>Bacteria</taxon>
        <taxon>Bacillati</taxon>
        <taxon>Bacillota</taxon>
        <taxon>Bacilli</taxon>
        <taxon>Bacillales</taxon>
        <taxon>Paenibacillaceae</taxon>
        <taxon>Cohnella</taxon>
    </lineage>
</organism>
<dbReference type="RefSeq" id="WP_123041200.1">
    <property type="nucleotide sequence ID" value="NZ_CP033433.1"/>
</dbReference>
<dbReference type="SMART" id="SM00448">
    <property type="entry name" value="REC"/>
    <property type="match status" value="1"/>
</dbReference>
<dbReference type="KEGG" id="coh:EAV92_11405"/>
<dbReference type="InterPro" id="IPR001789">
    <property type="entry name" value="Sig_transdc_resp-reg_receiver"/>
</dbReference>
<protein>
    <submittedName>
        <fullName evidence="3">Response regulator</fullName>
    </submittedName>
</protein>
<dbReference type="GO" id="GO:0000160">
    <property type="term" value="P:phosphorelay signal transduction system"/>
    <property type="evidence" value="ECO:0007669"/>
    <property type="project" value="InterPro"/>
</dbReference>
<dbReference type="PANTHER" id="PTHR43228:SF1">
    <property type="entry name" value="TWO-COMPONENT RESPONSE REGULATOR ARR22"/>
    <property type="match status" value="1"/>
</dbReference>
<reference evidence="3 4" key="1">
    <citation type="submission" date="2018-10" db="EMBL/GenBank/DDBJ databases">
        <title>Genome Sequence of Cohnella sp.</title>
        <authorList>
            <person name="Srinivasan S."/>
            <person name="Kim M.K."/>
        </authorList>
    </citation>
    <scope>NUCLEOTIDE SEQUENCE [LARGE SCALE GENOMIC DNA]</scope>
    <source>
        <strain evidence="3 4">18JY8-7</strain>
    </source>
</reference>
<keyword evidence="1" id="KW-0597">Phosphoprotein</keyword>
<dbReference type="AlphaFoldDB" id="A0A3G3JXY2"/>
<name>A0A3G3JXY2_9BACL</name>
<dbReference type="SUPFAM" id="SSF52172">
    <property type="entry name" value="CheY-like"/>
    <property type="match status" value="1"/>
</dbReference>
<feature type="domain" description="Response regulatory" evidence="2">
    <location>
        <begin position="3"/>
        <end position="118"/>
    </location>
</feature>
<dbReference type="PROSITE" id="PS50110">
    <property type="entry name" value="RESPONSE_REGULATORY"/>
    <property type="match status" value="1"/>
</dbReference>
<proteinExistence type="predicted"/>
<dbReference type="Gene3D" id="3.40.50.2300">
    <property type="match status" value="1"/>
</dbReference>
<evidence type="ECO:0000259" key="2">
    <source>
        <dbReference type="PROSITE" id="PS50110"/>
    </source>
</evidence>
<feature type="modified residue" description="4-aspartylphosphate" evidence="1">
    <location>
        <position position="53"/>
    </location>
</feature>
<gene>
    <name evidence="3" type="ORF">EAV92_11405</name>
</gene>
<evidence type="ECO:0000313" key="3">
    <source>
        <dbReference type="EMBL" id="AYQ73118.1"/>
    </source>
</evidence>
<dbReference type="EMBL" id="CP033433">
    <property type="protein sequence ID" value="AYQ73118.1"/>
    <property type="molecule type" value="Genomic_DNA"/>
</dbReference>
<dbReference type="InterPro" id="IPR011006">
    <property type="entry name" value="CheY-like_superfamily"/>
</dbReference>
<evidence type="ECO:0000313" key="4">
    <source>
        <dbReference type="Proteomes" id="UP000269097"/>
    </source>
</evidence>
<accession>A0A3G3JXY2</accession>
<dbReference type="PANTHER" id="PTHR43228">
    <property type="entry name" value="TWO-COMPONENT RESPONSE REGULATOR"/>
    <property type="match status" value="1"/>
</dbReference>
<evidence type="ECO:0000256" key="1">
    <source>
        <dbReference type="PROSITE-ProRule" id="PRU00169"/>
    </source>
</evidence>